<dbReference type="OrthoDB" id="1722066at2759"/>
<feature type="region of interest" description="Disordered" evidence="11">
    <location>
        <begin position="531"/>
        <end position="554"/>
    </location>
</feature>
<dbReference type="NCBIfam" id="TIGR00133">
    <property type="entry name" value="gatB"/>
    <property type="match status" value="1"/>
</dbReference>
<dbReference type="EMBL" id="VAHF01000001">
    <property type="protein sequence ID" value="TXG72441.1"/>
    <property type="molecule type" value="Genomic_DNA"/>
</dbReference>
<dbReference type="InterPro" id="IPR017958">
    <property type="entry name" value="Gln-tRNA_amidoTrfase_suB_CS"/>
</dbReference>
<gene>
    <name evidence="10" type="primary">GATB</name>
    <name evidence="13" type="ORF">EZV62_001020</name>
</gene>
<comment type="function">
    <text evidence="10">Allows the formation of correctly charged Gln-tRNA(Gln) through the transamidation of misacylated Glu-tRNA(Gln) in chloroplasts and mitochondria. The reaction takes place in the presence of glutamine and ATP through an activated gamma-phospho-Glu-tRNA(Gln).</text>
</comment>
<dbReference type="InterPro" id="IPR042114">
    <property type="entry name" value="GatB_C_1"/>
</dbReference>
<dbReference type="InterPro" id="IPR017959">
    <property type="entry name" value="Asn/Gln-tRNA_amidoTrfase_suB/E"/>
</dbReference>
<dbReference type="PANTHER" id="PTHR11659:SF0">
    <property type="entry name" value="GLUTAMYL-TRNA(GLN) AMIDOTRANSFERASE SUBUNIT B, MITOCHONDRIAL"/>
    <property type="match status" value="1"/>
</dbReference>
<reference evidence="14" key="1">
    <citation type="journal article" date="2019" name="Gigascience">
        <title>De novo genome assembly of the endangered Acer yangbiense, a plant species with extremely small populations endemic to Yunnan Province, China.</title>
        <authorList>
            <person name="Yang J."/>
            <person name="Wariss H.M."/>
            <person name="Tao L."/>
            <person name="Zhang R."/>
            <person name="Yun Q."/>
            <person name="Hollingsworth P."/>
            <person name="Dao Z."/>
            <person name="Luo G."/>
            <person name="Guo H."/>
            <person name="Ma Y."/>
            <person name="Sun W."/>
        </authorList>
    </citation>
    <scope>NUCLEOTIDE SEQUENCE [LARGE SCALE GENOMIC DNA]</scope>
    <source>
        <strain evidence="14">cv. Malutang</strain>
    </source>
</reference>
<proteinExistence type="inferred from homology"/>
<protein>
    <recommendedName>
        <fullName evidence="10">Glutamyl-tRNA(Gln) amidotransferase subunit B, chloroplastic/mitochondrial</fullName>
        <shortName evidence="10">Glu-AdT subunit B</shortName>
        <ecNumber evidence="10">6.3.5.-</ecNumber>
    </recommendedName>
</protein>
<evidence type="ECO:0000256" key="11">
    <source>
        <dbReference type="SAM" id="MobiDB-lite"/>
    </source>
</evidence>
<dbReference type="InterPro" id="IPR006075">
    <property type="entry name" value="Asn/Gln-tRNA_Trfase_suB/E_cat"/>
</dbReference>
<evidence type="ECO:0000256" key="6">
    <source>
        <dbReference type="ARBA" id="ARBA00022917"/>
    </source>
</evidence>
<comment type="catalytic activity">
    <reaction evidence="8">
        <text>L-aspartyl-tRNA(Asn) + L-glutamine + ATP + H2O = L-asparaginyl-tRNA(Asn) + L-glutamate + ADP + phosphate + 2 H(+)</text>
        <dbReference type="Rhea" id="RHEA:14513"/>
        <dbReference type="Rhea" id="RHEA-COMP:9674"/>
        <dbReference type="Rhea" id="RHEA-COMP:9677"/>
        <dbReference type="ChEBI" id="CHEBI:15377"/>
        <dbReference type="ChEBI" id="CHEBI:15378"/>
        <dbReference type="ChEBI" id="CHEBI:29985"/>
        <dbReference type="ChEBI" id="CHEBI:30616"/>
        <dbReference type="ChEBI" id="CHEBI:43474"/>
        <dbReference type="ChEBI" id="CHEBI:58359"/>
        <dbReference type="ChEBI" id="CHEBI:78515"/>
        <dbReference type="ChEBI" id="CHEBI:78516"/>
        <dbReference type="ChEBI" id="CHEBI:456216"/>
    </reaction>
</comment>
<evidence type="ECO:0000256" key="1">
    <source>
        <dbReference type="ARBA" id="ARBA00005306"/>
    </source>
</evidence>
<dbReference type="InterPro" id="IPR036047">
    <property type="entry name" value="F-box-like_dom_sf"/>
</dbReference>
<dbReference type="Pfam" id="PF02637">
    <property type="entry name" value="GatB_Yqey"/>
    <property type="match status" value="1"/>
</dbReference>
<dbReference type="Pfam" id="PF03478">
    <property type="entry name" value="Beta-prop_KIB1-4"/>
    <property type="match status" value="1"/>
</dbReference>
<dbReference type="GO" id="GO:0005739">
    <property type="term" value="C:mitochondrion"/>
    <property type="evidence" value="ECO:0007669"/>
    <property type="project" value="UniProtKB-SubCell"/>
</dbReference>
<feature type="compositionally biased region" description="Polar residues" evidence="11">
    <location>
        <begin position="531"/>
        <end position="549"/>
    </location>
</feature>
<organism evidence="13 14">
    <name type="scientific">Acer yangbiense</name>
    <dbReference type="NCBI Taxonomy" id="1000413"/>
    <lineage>
        <taxon>Eukaryota</taxon>
        <taxon>Viridiplantae</taxon>
        <taxon>Streptophyta</taxon>
        <taxon>Embryophyta</taxon>
        <taxon>Tracheophyta</taxon>
        <taxon>Spermatophyta</taxon>
        <taxon>Magnoliopsida</taxon>
        <taxon>eudicotyledons</taxon>
        <taxon>Gunneridae</taxon>
        <taxon>Pentapetalae</taxon>
        <taxon>rosids</taxon>
        <taxon>malvids</taxon>
        <taxon>Sapindales</taxon>
        <taxon>Sapindaceae</taxon>
        <taxon>Hippocastanoideae</taxon>
        <taxon>Acereae</taxon>
        <taxon>Acer</taxon>
    </lineage>
</organism>
<comment type="similarity">
    <text evidence="1 10">Belongs to the GatB/GatE family. GatB subfamily.</text>
</comment>
<dbReference type="Gene3D" id="1.10.150.380">
    <property type="entry name" value="GatB domain, N-terminal subdomain"/>
    <property type="match status" value="1"/>
</dbReference>
<keyword evidence="3 10" id="KW-0436">Ligase</keyword>
<dbReference type="Pfam" id="PF00582">
    <property type="entry name" value="Usp"/>
    <property type="match status" value="1"/>
</dbReference>
<dbReference type="SMART" id="SM00845">
    <property type="entry name" value="GatB_Yqey"/>
    <property type="match status" value="1"/>
</dbReference>
<dbReference type="InterPro" id="IPR014729">
    <property type="entry name" value="Rossmann-like_a/b/a_fold"/>
</dbReference>
<evidence type="ECO:0000256" key="7">
    <source>
        <dbReference type="ARBA" id="ARBA00024799"/>
    </source>
</evidence>
<evidence type="ECO:0000256" key="9">
    <source>
        <dbReference type="ARBA" id="ARBA00047913"/>
    </source>
</evidence>
<keyword evidence="10" id="KW-0934">Plastid</keyword>
<dbReference type="EC" id="6.3.5.-" evidence="10"/>
<evidence type="ECO:0000256" key="2">
    <source>
        <dbReference type="ARBA" id="ARBA00011123"/>
    </source>
</evidence>
<dbReference type="SUPFAM" id="SSF55931">
    <property type="entry name" value="Glutamine synthetase/guanido kinase"/>
    <property type="match status" value="1"/>
</dbReference>
<comment type="subunit">
    <text evidence="2">Heterotrimer of A, B and C subunits.</text>
</comment>
<dbReference type="HAMAP" id="MF_00121">
    <property type="entry name" value="GatB"/>
    <property type="match status" value="1"/>
</dbReference>
<dbReference type="NCBIfam" id="NF004014">
    <property type="entry name" value="PRK05477.1-4"/>
    <property type="match status" value="1"/>
</dbReference>
<dbReference type="InterPro" id="IPR001810">
    <property type="entry name" value="F-box_dom"/>
</dbReference>
<keyword evidence="4 10" id="KW-0547">Nucleotide-binding</keyword>
<dbReference type="InterPro" id="IPR023168">
    <property type="entry name" value="GatB_Yqey_C_2"/>
</dbReference>
<evidence type="ECO:0000256" key="4">
    <source>
        <dbReference type="ARBA" id="ARBA00022741"/>
    </source>
</evidence>
<dbReference type="Proteomes" id="UP000323000">
    <property type="component" value="Chromosome 1"/>
</dbReference>
<comment type="function">
    <text evidence="7">Allows the formation of correctly charged Asn-tRNA(Asn) or Gln-tRNA(Gln) through the transamidation of misacylated Asp-tRNA(Asn) or Glu-tRNA(Gln) in organisms which lack either or both of asparaginyl-tRNA or glutaminyl-tRNA synthetases. The reaction takes place in the presence of glutamine and ATP through an activated phospho-Asp-tRNA(Asn) or phospho-Glu-tRNA(Gln).</text>
</comment>
<keyword evidence="14" id="KW-1185">Reference proteome</keyword>
<comment type="catalytic activity">
    <reaction evidence="9 10">
        <text>L-glutamyl-tRNA(Gln) + L-glutamine + ATP + H2O = L-glutaminyl-tRNA(Gln) + L-glutamate + ADP + phosphate + H(+)</text>
        <dbReference type="Rhea" id="RHEA:17521"/>
        <dbReference type="Rhea" id="RHEA-COMP:9681"/>
        <dbReference type="Rhea" id="RHEA-COMP:9684"/>
        <dbReference type="ChEBI" id="CHEBI:15377"/>
        <dbReference type="ChEBI" id="CHEBI:15378"/>
        <dbReference type="ChEBI" id="CHEBI:29985"/>
        <dbReference type="ChEBI" id="CHEBI:30616"/>
        <dbReference type="ChEBI" id="CHEBI:43474"/>
        <dbReference type="ChEBI" id="CHEBI:58359"/>
        <dbReference type="ChEBI" id="CHEBI:78520"/>
        <dbReference type="ChEBI" id="CHEBI:78521"/>
        <dbReference type="ChEBI" id="CHEBI:456216"/>
    </reaction>
</comment>
<comment type="subcellular location">
    <subcellularLocation>
        <location evidence="10">Mitochondrion</location>
    </subcellularLocation>
    <subcellularLocation>
        <location evidence="10">Plastid</location>
        <location evidence="10">Chloroplast</location>
    </subcellularLocation>
</comment>
<evidence type="ECO:0000256" key="3">
    <source>
        <dbReference type="ARBA" id="ARBA00022598"/>
    </source>
</evidence>
<dbReference type="Gene3D" id="1.10.10.410">
    <property type="match status" value="1"/>
</dbReference>
<dbReference type="InterPro" id="IPR005174">
    <property type="entry name" value="KIB1-4_b-propeller"/>
</dbReference>
<dbReference type="GO" id="GO:0032543">
    <property type="term" value="P:mitochondrial translation"/>
    <property type="evidence" value="ECO:0007669"/>
    <property type="project" value="UniProtKB-UniRule"/>
</dbReference>
<dbReference type="GO" id="GO:0070681">
    <property type="term" value="P:glutaminyl-tRNAGln biosynthesis via transamidation"/>
    <property type="evidence" value="ECO:0007669"/>
    <property type="project" value="UniProtKB-UniRule"/>
</dbReference>
<dbReference type="SUPFAM" id="SSF81383">
    <property type="entry name" value="F-box domain"/>
    <property type="match status" value="1"/>
</dbReference>
<evidence type="ECO:0000256" key="8">
    <source>
        <dbReference type="ARBA" id="ARBA00047380"/>
    </source>
</evidence>
<evidence type="ECO:0000313" key="13">
    <source>
        <dbReference type="EMBL" id="TXG72441.1"/>
    </source>
</evidence>
<dbReference type="FunFam" id="1.10.150.380:FF:000001">
    <property type="entry name" value="Aspartyl/glutamyl-tRNA(Asn/Gln) amidotransferase subunit B"/>
    <property type="match status" value="1"/>
</dbReference>
<dbReference type="Pfam" id="PF00646">
    <property type="entry name" value="F-box"/>
    <property type="match status" value="1"/>
</dbReference>
<evidence type="ECO:0000256" key="5">
    <source>
        <dbReference type="ARBA" id="ARBA00022840"/>
    </source>
</evidence>
<dbReference type="InterPro" id="IPR006016">
    <property type="entry name" value="UspA"/>
</dbReference>
<evidence type="ECO:0000313" key="14">
    <source>
        <dbReference type="Proteomes" id="UP000323000"/>
    </source>
</evidence>
<dbReference type="NCBIfam" id="NF004012">
    <property type="entry name" value="PRK05477.1-2"/>
    <property type="match status" value="1"/>
</dbReference>
<dbReference type="InterPro" id="IPR004413">
    <property type="entry name" value="GatB"/>
</dbReference>
<keyword evidence="5 10" id="KW-0067">ATP-binding</keyword>
<dbReference type="SUPFAM" id="SSF89095">
    <property type="entry name" value="GatB/YqeY motif"/>
    <property type="match status" value="1"/>
</dbReference>
<keyword evidence="10" id="KW-0496">Mitochondrion</keyword>
<dbReference type="PANTHER" id="PTHR11659">
    <property type="entry name" value="GLUTAMYL-TRNA GLN AMIDOTRANSFERASE SUBUNIT B MITOCHONDRIAL AND PROKARYOTIC PET112-RELATED"/>
    <property type="match status" value="1"/>
</dbReference>
<dbReference type="Pfam" id="PF02934">
    <property type="entry name" value="GatB_N"/>
    <property type="match status" value="1"/>
</dbReference>
<dbReference type="InterPro" id="IPR014746">
    <property type="entry name" value="Gln_synth/guanido_kin_cat_dom"/>
</dbReference>
<dbReference type="InterPro" id="IPR018027">
    <property type="entry name" value="Asn/Gln_amidotransferase"/>
</dbReference>
<dbReference type="Gene3D" id="3.40.50.620">
    <property type="entry name" value="HUPs"/>
    <property type="match status" value="1"/>
</dbReference>
<dbReference type="InterPro" id="IPR003789">
    <property type="entry name" value="Asn/Gln_tRNA_amidoTrase-B-like"/>
</dbReference>
<evidence type="ECO:0000259" key="12">
    <source>
        <dbReference type="SMART" id="SM00845"/>
    </source>
</evidence>
<dbReference type="SUPFAM" id="SSF52402">
    <property type="entry name" value="Adenine nucleotide alpha hydrolases-like"/>
    <property type="match status" value="1"/>
</dbReference>
<dbReference type="GO" id="GO:0043436">
    <property type="term" value="P:oxoacid metabolic process"/>
    <property type="evidence" value="ECO:0007669"/>
    <property type="project" value="UniProtKB-ARBA"/>
</dbReference>
<dbReference type="GO" id="GO:0050567">
    <property type="term" value="F:glutaminyl-tRNA synthase (glutamine-hydrolyzing) activity"/>
    <property type="evidence" value="ECO:0007669"/>
    <property type="project" value="UniProtKB-UniRule"/>
</dbReference>
<dbReference type="GO" id="GO:0030956">
    <property type="term" value="C:glutamyl-tRNA(Gln) amidotransferase complex"/>
    <property type="evidence" value="ECO:0007669"/>
    <property type="project" value="UniProtKB-UniRule"/>
</dbReference>
<dbReference type="PROSITE" id="PS01234">
    <property type="entry name" value="GATB"/>
    <property type="match status" value="1"/>
</dbReference>
<keyword evidence="10" id="KW-0150">Chloroplast</keyword>
<feature type="domain" description="Asn/Gln amidotransferase" evidence="12">
    <location>
        <begin position="905"/>
        <end position="1048"/>
    </location>
</feature>
<dbReference type="GO" id="GO:0009507">
    <property type="term" value="C:chloroplast"/>
    <property type="evidence" value="ECO:0007669"/>
    <property type="project" value="UniProtKB-SubCell"/>
</dbReference>
<comment type="subunit">
    <text evidence="10">Subunit of the heterotrimeric GatCAB amidotransferase (AdT) complex, composed of A, B and C subunits.</text>
</comment>
<accession>A0A5C7IT47</accession>
<evidence type="ECO:0000256" key="10">
    <source>
        <dbReference type="HAMAP-Rule" id="MF_03147"/>
    </source>
</evidence>
<dbReference type="GO" id="GO:0050566">
    <property type="term" value="F:asparaginyl-tRNA synthase (glutamine-hydrolyzing) activity"/>
    <property type="evidence" value="ECO:0007669"/>
    <property type="project" value="RHEA"/>
</dbReference>
<name>A0A5C7IT47_9ROSI</name>
<dbReference type="GO" id="GO:0005524">
    <property type="term" value="F:ATP binding"/>
    <property type="evidence" value="ECO:0007669"/>
    <property type="project" value="UniProtKB-KW"/>
</dbReference>
<comment type="caution">
    <text evidence="13">The sequence shown here is derived from an EMBL/GenBank/DDBJ whole genome shotgun (WGS) entry which is preliminary data.</text>
</comment>
<dbReference type="Gene3D" id="1.20.1280.50">
    <property type="match status" value="1"/>
</dbReference>
<keyword evidence="6 10" id="KW-0648">Protein biosynthesis</keyword>
<sequence length="1352" mass="152381">MINMTMVCSWSDKCRFKRMRKSPPSSNWSELHSSVLESIFQRLSLQDVLTVQSVSSHWFSLSKTLISSKSHAQSNQIPWLLMLNPPDDDQEHKQEIQDYKRVREIDYKRHAAEEHHSRCTCIGSSHGWMIFLDHKASHPFLVNPFILQVKIQLPCLNSLLGILKIEKNIELGEYVIKYYNQAKNLDSYTTHLRQSVLHKSVLSSDPCLGVNNLGVVVIYGSARKLGYCNYGDSSWRGLEDGKFMPYSDIICSNNNKLYALGENAGVEAWDLLDGKCVPTKKMEIELCFPTKSAKMFSDSRYFYVSRLYLVEKLGDLLLVVRYMGEFVNGNNKVVHEDDLLTEDTHPLVCPYKTLLFHVYKLDFDERRWIEVESLGDSALFLGGSHSVSVCSSLDSGYKKNSIYFTDDYWERMEEDYLYGGHDMGVFSLEDQSVEPIYQSGGDMKIQPPPCWVAPMDERWKAVEALLVRVYLLSQAEVHVELMHIELDEIINNMASTLFRAIQTHPFALYQSVLLRRKNVVFYCTMKNSQTQTATQEKQQPPQIKVSPQNHHTKTKPLDEITQNYEAVIGIETHVQLSTLTKAFCGCPYNYASQPNTCICPICMGLPGTLPVLNSKAIEFAVKLGLALNCKLSLNSKFDRKQYFYPDLPKGYQISQFDIPIATGGHLDLDLPVEFGGGHRRFGITRVHMEEDAGKLLHSGDGAQEITIPLTLNYISHNVDLNRAGVPLLEIVSEPDMRNGIEAAEYAAEVQRVVRYLGVSNGNMQEGSLRCDVNVSIRPIGQSEFGTKVEIKNLNSFSSVSRAIDFEIERQALLHSQGQGDQIFQETRLWEEGSQKTVTMRKKEGLSDYRYFPEPDLPEVILTEEYVDSIHGSLPELPEVKRRRFEKMGLSMQDVLFLANDINVAQFFDATIELGADVKLAANWIMSDIAAYMKNEKLSIDEVKLTPKELAELIASIKSGTISGKIGKEILFELLAKGGTVKGIIKENDLVQASDTLICTLQGLIVDPSEIEKMVDKVLSENPKQLEQYRGGKTKLEGFFAGQMTNGNLSTDSQPLQPPQHDLDGNGFLKSYALIVSTDRSRVSNLMCKFSTDDLVWHMLHIRLLVPMLKFDTGDRKQSFASRDPDVIAVQQPPRDMEGGTPPVRKVMVVADATRESAGALQYALSHVVVEKDELILIHVENVNSWKIPSITSFLRRPSLTSSSSEGAQPQQQGDQVDFLEEMKRVCEVAQPKVRVRTSKVQIMESTNKAAAILSQTEVLRVDLLVIGQRRSLSNVLLGCGISCRDPRFPDLIIITEVIIRRPGMPLIGTKTFDTAEYLIENSKCTCVGVLRKGQNAGYLLNTKTQRNFWLLA</sequence>